<feature type="transmembrane region" description="Helical" evidence="7">
    <location>
        <begin position="254"/>
        <end position="271"/>
    </location>
</feature>
<evidence type="ECO:0000256" key="5">
    <source>
        <dbReference type="ARBA" id="ARBA00022989"/>
    </source>
</evidence>
<evidence type="ECO:0000313" key="9">
    <source>
        <dbReference type="EMBL" id="MBM7801099.1"/>
    </source>
</evidence>
<feature type="transmembrane region" description="Helical" evidence="7">
    <location>
        <begin position="277"/>
        <end position="301"/>
    </location>
</feature>
<evidence type="ECO:0000256" key="1">
    <source>
        <dbReference type="ARBA" id="ARBA00004651"/>
    </source>
</evidence>
<keyword evidence="6 7" id="KW-0472">Membrane</keyword>
<evidence type="ECO:0000256" key="4">
    <source>
        <dbReference type="ARBA" id="ARBA00022692"/>
    </source>
</evidence>
<dbReference type="Pfam" id="PF05977">
    <property type="entry name" value="MFS_3"/>
    <property type="match status" value="1"/>
</dbReference>
<feature type="transmembrane region" description="Helical" evidence="7">
    <location>
        <begin position="313"/>
        <end position="332"/>
    </location>
</feature>
<name>A0ABS2RQ17_9MICO</name>
<sequence>MQRVALDWAVLEASGSAVLVGIATMLQFGPLLVFGLLGGAVVDRFSRRSLLVLTQGIASALSVVLGILHLSGAATLPVLLVASAARGLLTVVDNPARHAIVGDLVGRDLMPAAISLNASVFQLGRLIGPVLSGAAIASIGAGWSFVANGVACALMVIGLLRSRPDEMFEEPRSASDDGIGQGLATVRAIPLVGWTIMLVGIVSVSALNLPVLLTSLARESPGTGALDYGLFTTLCAVGALIGAVLLAHRPFVSFTRVVGAAAVLGVVQTLLALPDQLVTAACLVGVGFFGQTFLTSSNAFVQRSVPSATRGRVMALYLMLLLGGQALGGPLAGLVVEHLGLRQAIAASGLAALTAALATAMVVRSGRGPVVSEDTGPRSAVER</sequence>
<dbReference type="InterPro" id="IPR020846">
    <property type="entry name" value="MFS_dom"/>
</dbReference>
<dbReference type="SUPFAM" id="SSF103473">
    <property type="entry name" value="MFS general substrate transporter"/>
    <property type="match status" value="1"/>
</dbReference>
<evidence type="ECO:0000256" key="6">
    <source>
        <dbReference type="ARBA" id="ARBA00023136"/>
    </source>
</evidence>
<dbReference type="InterPro" id="IPR010290">
    <property type="entry name" value="TM_effector"/>
</dbReference>
<evidence type="ECO:0000259" key="8">
    <source>
        <dbReference type="PROSITE" id="PS50850"/>
    </source>
</evidence>
<dbReference type="InterPro" id="IPR036259">
    <property type="entry name" value="MFS_trans_sf"/>
</dbReference>
<protein>
    <submittedName>
        <fullName evidence="9">MFS family permease</fullName>
    </submittedName>
</protein>
<gene>
    <name evidence="9" type="ORF">JOE58_000350</name>
</gene>
<keyword evidence="3" id="KW-1003">Cell membrane</keyword>
<dbReference type="Proteomes" id="UP000746584">
    <property type="component" value="Unassembled WGS sequence"/>
</dbReference>
<reference evidence="9 10" key="1">
    <citation type="submission" date="2021-01" db="EMBL/GenBank/DDBJ databases">
        <title>Sequencing the genomes of 1000 actinobacteria strains.</title>
        <authorList>
            <person name="Klenk H.-P."/>
        </authorList>
    </citation>
    <scope>NUCLEOTIDE SEQUENCE [LARGE SCALE GENOMIC DNA]</scope>
    <source>
        <strain evidence="9 10">DSM 20542</strain>
    </source>
</reference>
<dbReference type="CDD" id="cd06173">
    <property type="entry name" value="MFS_MefA_like"/>
    <property type="match status" value="1"/>
</dbReference>
<keyword evidence="2" id="KW-0813">Transport</keyword>
<evidence type="ECO:0000313" key="10">
    <source>
        <dbReference type="Proteomes" id="UP000746584"/>
    </source>
</evidence>
<dbReference type="PROSITE" id="PS50850">
    <property type="entry name" value="MFS"/>
    <property type="match status" value="1"/>
</dbReference>
<dbReference type="EMBL" id="JAFBCG010000001">
    <property type="protein sequence ID" value="MBM7801099.1"/>
    <property type="molecule type" value="Genomic_DNA"/>
</dbReference>
<comment type="caution">
    <text evidence="9">The sequence shown here is derived from an EMBL/GenBank/DDBJ whole genome shotgun (WGS) entry which is preliminary data.</text>
</comment>
<dbReference type="PANTHER" id="PTHR23513">
    <property type="entry name" value="INTEGRAL MEMBRANE EFFLUX PROTEIN-RELATED"/>
    <property type="match status" value="1"/>
</dbReference>
<feature type="transmembrane region" description="Helical" evidence="7">
    <location>
        <begin position="50"/>
        <end position="68"/>
    </location>
</feature>
<keyword evidence="10" id="KW-1185">Reference proteome</keyword>
<organism evidence="9 10">
    <name type="scientific">Curtobacterium luteum</name>
    <dbReference type="NCBI Taxonomy" id="33881"/>
    <lineage>
        <taxon>Bacteria</taxon>
        <taxon>Bacillati</taxon>
        <taxon>Actinomycetota</taxon>
        <taxon>Actinomycetes</taxon>
        <taxon>Micrococcales</taxon>
        <taxon>Microbacteriaceae</taxon>
        <taxon>Curtobacterium</taxon>
    </lineage>
</organism>
<dbReference type="PANTHER" id="PTHR23513:SF11">
    <property type="entry name" value="STAPHYLOFERRIN A TRANSPORTER"/>
    <property type="match status" value="1"/>
</dbReference>
<feature type="transmembrane region" description="Helical" evidence="7">
    <location>
        <begin position="225"/>
        <end position="247"/>
    </location>
</feature>
<keyword evidence="5 7" id="KW-1133">Transmembrane helix</keyword>
<keyword evidence="4 7" id="KW-0812">Transmembrane</keyword>
<evidence type="ECO:0000256" key="7">
    <source>
        <dbReference type="SAM" id="Phobius"/>
    </source>
</evidence>
<evidence type="ECO:0000256" key="3">
    <source>
        <dbReference type="ARBA" id="ARBA00022475"/>
    </source>
</evidence>
<feature type="domain" description="Major facilitator superfamily (MFS) profile" evidence="8">
    <location>
        <begin position="1"/>
        <end position="167"/>
    </location>
</feature>
<proteinExistence type="predicted"/>
<evidence type="ECO:0000256" key="2">
    <source>
        <dbReference type="ARBA" id="ARBA00022448"/>
    </source>
</evidence>
<comment type="subcellular location">
    <subcellularLocation>
        <location evidence="1">Cell membrane</location>
        <topology evidence="1">Multi-pass membrane protein</topology>
    </subcellularLocation>
</comment>
<feature type="transmembrane region" description="Helical" evidence="7">
    <location>
        <begin position="344"/>
        <end position="363"/>
    </location>
</feature>
<feature type="transmembrane region" description="Helical" evidence="7">
    <location>
        <begin position="191"/>
        <end position="213"/>
    </location>
</feature>
<accession>A0ABS2RQ17</accession>
<feature type="transmembrane region" description="Helical" evidence="7">
    <location>
        <begin position="16"/>
        <end position="38"/>
    </location>
</feature>
<feature type="transmembrane region" description="Helical" evidence="7">
    <location>
        <begin position="135"/>
        <end position="160"/>
    </location>
</feature>
<dbReference type="Gene3D" id="1.20.1250.20">
    <property type="entry name" value="MFS general substrate transporter like domains"/>
    <property type="match status" value="1"/>
</dbReference>